<dbReference type="Proteomes" id="UP001472866">
    <property type="component" value="Chromosome 13"/>
</dbReference>
<evidence type="ECO:0000256" key="10">
    <source>
        <dbReference type="ARBA" id="ARBA00023160"/>
    </source>
</evidence>
<dbReference type="SMART" id="SM00271">
    <property type="entry name" value="DnaJ"/>
    <property type="match status" value="1"/>
</dbReference>
<dbReference type="GO" id="GO:0005739">
    <property type="term" value="C:mitochondrion"/>
    <property type="evidence" value="ECO:0007669"/>
    <property type="project" value="UniProtKB-SubCell"/>
</dbReference>
<dbReference type="InterPro" id="IPR051034">
    <property type="entry name" value="Mito_Enoyl-ACP_Reductase"/>
</dbReference>
<dbReference type="PRINTS" id="PR00625">
    <property type="entry name" value="JDOMAIN"/>
</dbReference>
<accession>A0AAX4PIL1</accession>
<dbReference type="GO" id="GO:0141148">
    <property type="term" value="F:enoyl-[acyl-carrier-protein] reductase (NADPH) activity"/>
    <property type="evidence" value="ECO:0007669"/>
    <property type="project" value="UniProtKB-EC"/>
</dbReference>
<dbReference type="EMBL" id="CP151513">
    <property type="protein sequence ID" value="WZN65936.1"/>
    <property type="molecule type" value="Genomic_DNA"/>
</dbReference>
<evidence type="ECO:0000256" key="12">
    <source>
        <dbReference type="ARBA" id="ARBA00048843"/>
    </source>
</evidence>
<dbReference type="SUPFAM" id="SSF50129">
    <property type="entry name" value="GroES-like"/>
    <property type="match status" value="1"/>
</dbReference>
<evidence type="ECO:0000256" key="6">
    <source>
        <dbReference type="ARBA" id="ARBA00022946"/>
    </source>
</evidence>
<evidence type="ECO:0000256" key="9">
    <source>
        <dbReference type="ARBA" id="ARBA00023128"/>
    </source>
</evidence>
<evidence type="ECO:0000256" key="11">
    <source>
        <dbReference type="ARBA" id="ARBA00038963"/>
    </source>
</evidence>
<dbReference type="PANTHER" id="PTHR43981:SF2">
    <property type="entry name" value="ENOYL-[ACYL-CARRIER-PROTEIN] REDUCTASE, MITOCHONDRIAL"/>
    <property type="match status" value="1"/>
</dbReference>
<evidence type="ECO:0000256" key="2">
    <source>
        <dbReference type="ARBA" id="ARBA00010371"/>
    </source>
</evidence>
<dbReference type="PROSITE" id="PS50076">
    <property type="entry name" value="DNAJ_2"/>
    <property type="match status" value="1"/>
</dbReference>
<evidence type="ECO:0000313" key="15">
    <source>
        <dbReference type="Proteomes" id="UP001472866"/>
    </source>
</evidence>
<dbReference type="InterPro" id="IPR011032">
    <property type="entry name" value="GroES-like_sf"/>
</dbReference>
<dbReference type="PROSITE" id="PS00636">
    <property type="entry name" value="DNAJ_1"/>
    <property type="match status" value="1"/>
</dbReference>
<evidence type="ECO:0000256" key="7">
    <source>
        <dbReference type="ARBA" id="ARBA00023002"/>
    </source>
</evidence>
<dbReference type="Gene3D" id="1.10.287.110">
    <property type="entry name" value="DnaJ domain"/>
    <property type="match status" value="1"/>
</dbReference>
<comment type="catalytic activity">
    <reaction evidence="12">
        <text>a 2,3-saturated acyl-[ACP] + NADP(+) = a (2E)-enoyl-[ACP] + NADPH + H(+)</text>
        <dbReference type="Rhea" id="RHEA:22564"/>
        <dbReference type="Rhea" id="RHEA-COMP:9925"/>
        <dbReference type="Rhea" id="RHEA-COMP:9926"/>
        <dbReference type="ChEBI" id="CHEBI:15378"/>
        <dbReference type="ChEBI" id="CHEBI:57783"/>
        <dbReference type="ChEBI" id="CHEBI:58349"/>
        <dbReference type="ChEBI" id="CHEBI:78784"/>
        <dbReference type="ChEBI" id="CHEBI:78785"/>
        <dbReference type="EC" id="1.3.1.104"/>
    </reaction>
</comment>
<dbReference type="GO" id="GO:0006633">
    <property type="term" value="P:fatty acid biosynthetic process"/>
    <property type="evidence" value="ECO:0007669"/>
    <property type="project" value="UniProtKB-KW"/>
</dbReference>
<comment type="similarity">
    <text evidence="2">Belongs to the zinc-containing alcohol dehydrogenase family. Quinone oxidoreductase subfamily.</text>
</comment>
<keyword evidence="8" id="KW-0443">Lipid metabolism</keyword>
<dbReference type="InterPro" id="IPR001623">
    <property type="entry name" value="DnaJ_domain"/>
</dbReference>
<keyword evidence="6" id="KW-0809">Transit peptide</keyword>
<dbReference type="SUPFAM" id="SSF51735">
    <property type="entry name" value="NAD(P)-binding Rossmann-fold domains"/>
    <property type="match status" value="1"/>
</dbReference>
<protein>
    <recommendedName>
        <fullName evidence="11">enoyl-[acyl-carrier-protein] reductase</fullName>
        <ecNumber evidence="11">1.3.1.104</ecNumber>
    </recommendedName>
</protein>
<dbReference type="InterPro" id="IPR020843">
    <property type="entry name" value="ER"/>
</dbReference>
<keyword evidence="3" id="KW-0444">Lipid biosynthesis</keyword>
<keyword evidence="4" id="KW-0276">Fatty acid metabolism</keyword>
<dbReference type="InterPro" id="IPR036869">
    <property type="entry name" value="J_dom_sf"/>
</dbReference>
<evidence type="ECO:0000256" key="1">
    <source>
        <dbReference type="ARBA" id="ARBA00004173"/>
    </source>
</evidence>
<dbReference type="Gene3D" id="3.90.180.10">
    <property type="entry name" value="Medium-chain alcohol dehydrogenases, catalytic domain"/>
    <property type="match status" value="1"/>
</dbReference>
<dbReference type="SMART" id="SM00829">
    <property type="entry name" value="PKS_ER"/>
    <property type="match status" value="1"/>
</dbReference>
<comment type="subcellular location">
    <subcellularLocation>
        <location evidence="1">Mitochondrion</location>
    </subcellularLocation>
</comment>
<dbReference type="CDD" id="cd06257">
    <property type="entry name" value="DnaJ"/>
    <property type="match status" value="1"/>
</dbReference>
<keyword evidence="15" id="KW-1185">Reference proteome</keyword>
<dbReference type="InterPro" id="IPR036291">
    <property type="entry name" value="NAD(P)-bd_dom_sf"/>
</dbReference>
<keyword evidence="7" id="KW-0560">Oxidoreductase</keyword>
<evidence type="ECO:0000256" key="4">
    <source>
        <dbReference type="ARBA" id="ARBA00022832"/>
    </source>
</evidence>
<dbReference type="PANTHER" id="PTHR43981">
    <property type="entry name" value="ENOYL-[ACYL-CARRIER-PROTEIN] REDUCTASE, MITOCHONDRIAL"/>
    <property type="match status" value="1"/>
</dbReference>
<proteinExistence type="inferred from homology"/>
<evidence type="ECO:0000256" key="5">
    <source>
        <dbReference type="ARBA" id="ARBA00022857"/>
    </source>
</evidence>
<dbReference type="SUPFAM" id="SSF46565">
    <property type="entry name" value="Chaperone J-domain"/>
    <property type="match status" value="1"/>
</dbReference>
<dbReference type="InterPro" id="IPR013154">
    <property type="entry name" value="ADH-like_N"/>
</dbReference>
<dbReference type="InterPro" id="IPR018253">
    <property type="entry name" value="DnaJ_domain_CS"/>
</dbReference>
<evidence type="ECO:0000256" key="3">
    <source>
        <dbReference type="ARBA" id="ARBA00022516"/>
    </source>
</evidence>
<evidence type="ECO:0000259" key="13">
    <source>
        <dbReference type="PROSITE" id="PS50076"/>
    </source>
</evidence>
<feature type="domain" description="J" evidence="13">
    <location>
        <begin position="8"/>
        <end position="69"/>
    </location>
</feature>
<dbReference type="Pfam" id="PF00226">
    <property type="entry name" value="DnaJ"/>
    <property type="match status" value="1"/>
</dbReference>
<dbReference type="EC" id="1.3.1.104" evidence="11"/>
<dbReference type="CDD" id="cd08290">
    <property type="entry name" value="ETR"/>
    <property type="match status" value="1"/>
</dbReference>
<keyword evidence="5" id="KW-0521">NADP</keyword>
<dbReference type="AlphaFoldDB" id="A0AAX4PIL1"/>
<keyword evidence="10" id="KW-0275">Fatty acid biosynthesis</keyword>
<evidence type="ECO:0000313" key="14">
    <source>
        <dbReference type="EMBL" id="WZN65936.1"/>
    </source>
</evidence>
<evidence type="ECO:0000256" key="8">
    <source>
        <dbReference type="ARBA" id="ARBA00023098"/>
    </source>
</evidence>
<name>A0AAX4PIL1_9CHLO</name>
<gene>
    <name evidence="14" type="ORF">HKI87_13g74990</name>
</gene>
<keyword evidence="9" id="KW-0496">Mitochondrion</keyword>
<reference evidence="14 15" key="1">
    <citation type="submission" date="2024-03" db="EMBL/GenBank/DDBJ databases">
        <title>Complete genome sequence of the green alga Chloropicon roscoffensis RCC1871.</title>
        <authorList>
            <person name="Lemieux C."/>
            <person name="Pombert J.-F."/>
            <person name="Otis C."/>
            <person name="Turmel M."/>
        </authorList>
    </citation>
    <scope>NUCLEOTIDE SEQUENCE [LARGE SCALE GENOMIC DNA]</scope>
    <source>
        <strain evidence="14 15">RCC1871</strain>
    </source>
</reference>
<sequence length="501" mass="55663">MVDEASVDLYAVLGVSRQSKDIEIRRAYRNLITREHPDKGGDAQRFTLIQRAYDVLGNDSKRKQYDATGRMEKTVDEEFMDSFGGGAFRDKARQQREDRESMAEQLTVRQTEEFQSHTSGFEAWMRSRGDSVKTFTADNAAEQFGVVKSSYEAVPLPSIRAYQARVKQVGKPAKESLELVCEPIPQALEWGEVLVSVRAAPVNPADLFDVKTGGNVGGDPLKTPFIGGNDGVGVIVKVGPGVKNLQENDWVLPFVPHLGTWRSLAVLREKDTLKIPVDLMPIEYAAMSRELCVAYRLLEDHGDLKPGDTVILNAANSTVGQVVIQLCHLLKLRSVAVVRDLGSMDKVGPWLKTLGASEVLADTGSLKKELEKNKYFAKPKLGLDCVGGQSAVRLADTLDDSAPLVIYGCMSGRAPSWPWSQWVFKQMQVRGFNLRKWMKSNKKKIPAMMESIAKLVNADKLRVTHTEYELGTEFDEALDHAMEEGRSTKILLKVKDIGVTY</sequence>
<dbReference type="Pfam" id="PF08240">
    <property type="entry name" value="ADH_N"/>
    <property type="match status" value="1"/>
</dbReference>
<dbReference type="Gene3D" id="3.40.50.720">
    <property type="entry name" value="NAD(P)-binding Rossmann-like Domain"/>
    <property type="match status" value="1"/>
</dbReference>
<organism evidence="14 15">
    <name type="scientific">Chloropicon roscoffensis</name>
    <dbReference type="NCBI Taxonomy" id="1461544"/>
    <lineage>
        <taxon>Eukaryota</taxon>
        <taxon>Viridiplantae</taxon>
        <taxon>Chlorophyta</taxon>
        <taxon>Chloropicophyceae</taxon>
        <taxon>Chloropicales</taxon>
        <taxon>Chloropicaceae</taxon>
        <taxon>Chloropicon</taxon>
    </lineage>
</organism>